<evidence type="ECO:0000256" key="7">
    <source>
        <dbReference type="ARBA" id="ARBA00047562"/>
    </source>
</evidence>
<evidence type="ECO:0000256" key="4">
    <source>
        <dbReference type="ARBA" id="ARBA00022801"/>
    </source>
</evidence>
<dbReference type="FunFam" id="3.90.190.10:FF:000035">
    <property type="entry name" value="Tyrosine phosphatase, putative"/>
    <property type="match status" value="1"/>
</dbReference>
<accession>A0A835YPN6</accession>
<evidence type="ECO:0000256" key="10">
    <source>
        <dbReference type="SAM" id="MobiDB-lite"/>
    </source>
</evidence>
<evidence type="ECO:0000256" key="1">
    <source>
        <dbReference type="ARBA" id="ARBA00004496"/>
    </source>
</evidence>
<dbReference type="EC" id="3.6.1.52" evidence="2"/>
<dbReference type="PROSITE" id="PS00383">
    <property type="entry name" value="TYR_PHOSPHATASE_1"/>
    <property type="match status" value="1"/>
</dbReference>
<dbReference type="EMBL" id="JAFCMP010000515">
    <property type="protein sequence ID" value="KAG5178348.1"/>
    <property type="molecule type" value="Genomic_DNA"/>
</dbReference>
<name>A0A835YPN6_9STRA</name>
<comment type="catalytic activity">
    <reaction evidence="8">
        <text>1,5-bis(diphospho)-1D-myo-inositol 2,3,4,6-tetrakisphosphate + H2O = 1-diphospho-1D-myo-inositol 2,3,4,5,6-pentakisphosphate + phosphate + 2 H(+)</text>
        <dbReference type="Rhea" id="RHEA:79699"/>
        <dbReference type="ChEBI" id="CHEBI:15377"/>
        <dbReference type="ChEBI" id="CHEBI:15378"/>
        <dbReference type="ChEBI" id="CHEBI:43474"/>
        <dbReference type="ChEBI" id="CHEBI:74946"/>
        <dbReference type="ChEBI" id="CHEBI:77983"/>
        <dbReference type="EC" id="3.6.1.52"/>
    </reaction>
    <physiologicalReaction direction="left-to-right" evidence="8">
        <dbReference type="Rhea" id="RHEA:79700"/>
    </physiologicalReaction>
</comment>
<dbReference type="PANTHER" id="PTHR31126:SF74">
    <property type="entry name" value="TYROSINE-PROTEIN PHOSPHATASE-LIKE PROTEIN OCA2"/>
    <property type="match status" value="1"/>
</dbReference>
<feature type="region of interest" description="Disordered" evidence="10">
    <location>
        <begin position="1"/>
        <end position="42"/>
    </location>
</feature>
<dbReference type="InterPro" id="IPR004861">
    <property type="entry name" value="Siw14-like"/>
</dbReference>
<gene>
    <name evidence="12" type="ORF">JKP88DRAFT_168868</name>
</gene>
<comment type="catalytic activity">
    <reaction evidence="7">
        <text>3,5-bis(diphospho)-1D-myo-inositol 1,2,4,6-tetrakisphosphate + H2O = 3-diphospho-1D-myo-inositol 1,2,4,5,6-pentakisphosphate + phosphate + 2 H(+)</text>
        <dbReference type="Rhea" id="RHEA:56312"/>
        <dbReference type="ChEBI" id="CHEBI:15377"/>
        <dbReference type="ChEBI" id="CHEBI:15378"/>
        <dbReference type="ChEBI" id="CHEBI:43474"/>
        <dbReference type="ChEBI" id="CHEBI:140372"/>
        <dbReference type="ChEBI" id="CHEBI:140374"/>
        <dbReference type="EC" id="3.6.1.52"/>
    </reaction>
    <physiologicalReaction direction="left-to-right" evidence="7">
        <dbReference type="Rhea" id="RHEA:56313"/>
    </physiologicalReaction>
</comment>
<comment type="catalytic activity">
    <reaction evidence="9">
        <text>6-diphospho-1D-myo-inositol pentakisphosphate + H2O = 1D-myo-inositol hexakisphosphate + phosphate + H(+)</text>
        <dbReference type="Rhea" id="RHEA:79703"/>
        <dbReference type="ChEBI" id="CHEBI:15377"/>
        <dbReference type="ChEBI" id="CHEBI:15378"/>
        <dbReference type="ChEBI" id="CHEBI:43474"/>
        <dbReference type="ChEBI" id="CHEBI:58130"/>
        <dbReference type="ChEBI" id="CHEBI:230534"/>
        <dbReference type="EC" id="3.6.1.52"/>
    </reaction>
    <physiologicalReaction direction="left-to-right" evidence="9">
        <dbReference type="Rhea" id="RHEA:79704"/>
    </physiologicalReaction>
</comment>
<dbReference type="OrthoDB" id="6375174at2759"/>
<comment type="subcellular location">
    <subcellularLocation>
        <location evidence="1">Cytoplasm</location>
    </subcellularLocation>
</comment>
<dbReference type="InterPro" id="IPR016130">
    <property type="entry name" value="Tyr_Pase_AS"/>
</dbReference>
<evidence type="ECO:0000256" key="3">
    <source>
        <dbReference type="ARBA" id="ARBA00022490"/>
    </source>
</evidence>
<sequence>MSNFLGPAGGDEGGAADDTPEPATSGFPPGKPESEGLGLEGLASPSLPKQGMLIPPLNWAMVSPGVYRSGYPIACNFNFLKGLRLRTVLCLCPESCRRGSLEWAKSSGAALHLVSVSDNKEPFVWMDEQAVAQALDLIADPKSRPILVHCLTGKSRTGCVVGCLRRLQGWSLAAIFDEYLRFSAGSGSLLDMQFIELWDGQVNEKIITA</sequence>
<keyword evidence="13" id="KW-1185">Reference proteome</keyword>
<evidence type="ECO:0000313" key="12">
    <source>
        <dbReference type="EMBL" id="KAG5178348.1"/>
    </source>
</evidence>
<dbReference type="InterPro" id="IPR020422">
    <property type="entry name" value="TYR_PHOSPHATASE_DUAL_dom"/>
</dbReference>
<dbReference type="AlphaFoldDB" id="A0A835YPN6"/>
<keyword evidence="4" id="KW-0378">Hydrolase</keyword>
<comment type="similarity">
    <text evidence="5">Belongs to the protein-tyrosine phosphatase family. Atypical dual-specificity phosphatase Siw14-like subfamily.</text>
</comment>
<dbReference type="PANTHER" id="PTHR31126">
    <property type="entry name" value="TYROSINE-PROTEIN PHOSPHATASE"/>
    <property type="match status" value="1"/>
</dbReference>
<evidence type="ECO:0000256" key="6">
    <source>
        <dbReference type="ARBA" id="ARBA00047342"/>
    </source>
</evidence>
<dbReference type="PROSITE" id="PS50054">
    <property type="entry name" value="TYR_PHOSPHATASE_DUAL"/>
    <property type="match status" value="1"/>
</dbReference>
<evidence type="ECO:0000259" key="11">
    <source>
        <dbReference type="PROSITE" id="PS50054"/>
    </source>
</evidence>
<comment type="catalytic activity">
    <reaction evidence="6">
        <text>5-diphospho-1D-myo-inositol 1,2,3,4,6-pentakisphosphate + H2O = 1D-myo-inositol hexakisphosphate + phosphate + H(+)</text>
        <dbReference type="Rhea" id="RHEA:22384"/>
        <dbReference type="ChEBI" id="CHEBI:15377"/>
        <dbReference type="ChEBI" id="CHEBI:15378"/>
        <dbReference type="ChEBI" id="CHEBI:43474"/>
        <dbReference type="ChEBI" id="CHEBI:58130"/>
        <dbReference type="ChEBI" id="CHEBI:58628"/>
        <dbReference type="EC" id="3.6.1.52"/>
    </reaction>
    <physiologicalReaction direction="left-to-right" evidence="6">
        <dbReference type="Rhea" id="RHEA:22385"/>
    </physiologicalReaction>
</comment>
<dbReference type="Pfam" id="PF03162">
    <property type="entry name" value="Y_phosphatase2"/>
    <property type="match status" value="1"/>
</dbReference>
<comment type="caution">
    <text evidence="12">The sequence shown here is derived from an EMBL/GenBank/DDBJ whole genome shotgun (WGS) entry which is preliminary data.</text>
</comment>
<feature type="domain" description="Tyrosine-protein phosphatase" evidence="11">
    <location>
        <begin position="58"/>
        <end position="209"/>
    </location>
</feature>
<dbReference type="GO" id="GO:0005737">
    <property type="term" value="C:cytoplasm"/>
    <property type="evidence" value="ECO:0007669"/>
    <property type="project" value="UniProtKB-SubCell"/>
</dbReference>
<evidence type="ECO:0000256" key="5">
    <source>
        <dbReference type="ARBA" id="ARBA00044949"/>
    </source>
</evidence>
<evidence type="ECO:0000256" key="2">
    <source>
        <dbReference type="ARBA" id="ARBA00012527"/>
    </source>
</evidence>
<evidence type="ECO:0000313" key="13">
    <source>
        <dbReference type="Proteomes" id="UP000664859"/>
    </source>
</evidence>
<keyword evidence="3" id="KW-0963">Cytoplasm</keyword>
<organism evidence="12 13">
    <name type="scientific">Tribonema minus</name>
    <dbReference type="NCBI Taxonomy" id="303371"/>
    <lineage>
        <taxon>Eukaryota</taxon>
        <taxon>Sar</taxon>
        <taxon>Stramenopiles</taxon>
        <taxon>Ochrophyta</taxon>
        <taxon>PX clade</taxon>
        <taxon>Xanthophyceae</taxon>
        <taxon>Tribonematales</taxon>
        <taxon>Tribonemataceae</taxon>
        <taxon>Tribonema</taxon>
    </lineage>
</organism>
<proteinExistence type="inferred from homology"/>
<dbReference type="InterPro" id="IPR020428">
    <property type="entry name" value="PFA-DSPs"/>
</dbReference>
<protein>
    <recommendedName>
        <fullName evidence="2">diphosphoinositol-polyphosphate diphosphatase</fullName>
        <ecNumber evidence="2">3.6.1.52</ecNumber>
    </recommendedName>
</protein>
<evidence type="ECO:0000256" key="9">
    <source>
        <dbReference type="ARBA" id="ARBA00048424"/>
    </source>
</evidence>
<dbReference type="Gene3D" id="3.90.190.10">
    <property type="entry name" value="Protein tyrosine phosphatase superfamily"/>
    <property type="match status" value="1"/>
</dbReference>
<evidence type="ECO:0000256" key="8">
    <source>
        <dbReference type="ARBA" id="ARBA00047927"/>
    </source>
</evidence>
<dbReference type="Proteomes" id="UP000664859">
    <property type="component" value="Unassembled WGS sequence"/>
</dbReference>
<dbReference type="PRINTS" id="PR01911">
    <property type="entry name" value="PFDSPHPHTASE"/>
</dbReference>
<dbReference type="GO" id="GO:0052840">
    <property type="term" value="F:inositol diphosphate tetrakisphosphate diphosphatase activity"/>
    <property type="evidence" value="ECO:0007669"/>
    <property type="project" value="TreeGrafter"/>
</dbReference>
<dbReference type="SUPFAM" id="SSF52799">
    <property type="entry name" value="(Phosphotyrosine protein) phosphatases II"/>
    <property type="match status" value="1"/>
</dbReference>
<dbReference type="GO" id="GO:0016791">
    <property type="term" value="F:phosphatase activity"/>
    <property type="evidence" value="ECO:0007669"/>
    <property type="project" value="InterPro"/>
</dbReference>
<dbReference type="InterPro" id="IPR029021">
    <property type="entry name" value="Prot-tyrosine_phosphatase-like"/>
</dbReference>
<reference evidence="12" key="1">
    <citation type="submission" date="2021-02" db="EMBL/GenBank/DDBJ databases">
        <title>First Annotated Genome of the Yellow-green Alga Tribonema minus.</title>
        <authorList>
            <person name="Mahan K.M."/>
        </authorList>
    </citation>
    <scope>NUCLEOTIDE SEQUENCE</scope>
    <source>
        <strain evidence="12">UTEX B ZZ1240</strain>
    </source>
</reference>